<gene>
    <name evidence="2" type="ORF">FB567DRAFT_509808</name>
</gene>
<dbReference type="InterPro" id="IPR010730">
    <property type="entry name" value="HET"/>
</dbReference>
<dbReference type="OrthoDB" id="2958217at2759"/>
<comment type="caution">
    <text evidence="2">The sequence shown here is derived from an EMBL/GenBank/DDBJ whole genome shotgun (WGS) entry which is preliminary data.</text>
</comment>
<name>A0A8K0RFZ3_9PLEO</name>
<evidence type="ECO:0000313" key="2">
    <source>
        <dbReference type="EMBL" id="KAH7094250.1"/>
    </source>
</evidence>
<dbReference type="AlphaFoldDB" id="A0A8K0RFZ3"/>
<dbReference type="PANTHER" id="PTHR33112">
    <property type="entry name" value="DOMAIN PROTEIN, PUTATIVE-RELATED"/>
    <property type="match status" value="1"/>
</dbReference>
<evidence type="ECO:0000313" key="3">
    <source>
        <dbReference type="Proteomes" id="UP000813461"/>
    </source>
</evidence>
<accession>A0A8K0RFZ3</accession>
<dbReference type="Pfam" id="PF06985">
    <property type="entry name" value="HET"/>
    <property type="match status" value="1"/>
</dbReference>
<dbReference type="PANTHER" id="PTHR33112:SF8">
    <property type="entry name" value="HETEROKARYON INCOMPATIBILITY DOMAIN-CONTAINING PROTEIN"/>
    <property type="match status" value="1"/>
</dbReference>
<protein>
    <submittedName>
        <fullName evidence="2">Heterokaryon incompatibility protein-domain-containing protein</fullName>
    </submittedName>
</protein>
<keyword evidence="3" id="KW-1185">Reference proteome</keyword>
<feature type="domain" description="Heterokaryon incompatibility" evidence="1">
    <location>
        <begin position="179"/>
        <end position="349"/>
    </location>
</feature>
<organism evidence="2 3">
    <name type="scientific">Paraphoma chrysanthemicola</name>
    <dbReference type="NCBI Taxonomy" id="798071"/>
    <lineage>
        <taxon>Eukaryota</taxon>
        <taxon>Fungi</taxon>
        <taxon>Dikarya</taxon>
        <taxon>Ascomycota</taxon>
        <taxon>Pezizomycotina</taxon>
        <taxon>Dothideomycetes</taxon>
        <taxon>Pleosporomycetidae</taxon>
        <taxon>Pleosporales</taxon>
        <taxon>Pleosporineae</taxon>
        <taxon>Phaeosphaeriaceae</taxon>
        <taxon>Paraphoma</taxon>
    </lineage>
</organism>
<evidence type="ECO:0000259" key="1">
    <source>
        <dbReference type="Pfam" id="PF06985"/>
    </source>
</evidence>
<proteinExistence type="predicted"/>
<sequence length="675" mass="77618">MRCFVKPGMLCDICQGILKGPLNSYNYGEHHKSWESVRQSAIQKCQICALLYTDGDPIRSTQYTLAFTKYEPGKGKWDLDIRTYPSRNDYATGDYRFSLDPSEELRTSFASYQETVRTGSKQSLNLARTWLDDCRRTHAACESNRIPDWVPSRLIDLGELPDTVARVTEFNGERRDLEYCTLSHCWGGIDMFRLLRSNHSALKTGFEVSGLPRTFRETIEVVKFLGFRYLWIDCLCIMQDSPEDWKYEAERMRDVYRHSGLNIAATGANDSSGGLFFLRDAELIKPSVITCTRKLEIYKRKTLLSGLFPNEPNRNLETKTYSVVHLRPTVRAQEIERSRLNHRAWVLQERMLAPRVLHFARNQILWECRTKEKCETYPHGLQHRKYADEPNTKAVLMEEGKSRPLYGKSYEDKAEYTIFEHWCWLVGTFSRCGLTVLTDKLLSISGIVLEIQRLLNGDTYLAGLWKSTLLEELLWETKDPDSFRPEELKNIPSWSWASVQGSIAYDEVGSIRWEEISLPTAEIIDVEVNGPGVVYGNITSGHVTIKGPLFVALVSPQHSGVASATHLHPWCERQTVSQTVPTTREENGRITVNFDDDESIMPSLPKWFTMLVMYAYDEISRNVRSWPTTLGLVLDIDSDGRYHRVGRFELSGFHELDIPIGRQLDTFAKETLTMY</sequence>
<dbReference type="EMBL" id="JAGMVJ010000001">
    <property type="protein sequence ID" value="KAH7094250.1"/>
    <property type="molecule type" value="Genomic_DNA"/>
</dbReference>
<dbReference type="Proteomes" id="UP000813461">
    <property type="component" value="Unassembled WGS sequence"/>
</dbReference>
<reference evidence="2" key="1">
    <citation type="journal article" date="2021" name="Nat. Commun.">
        <title>Genetic determinants of endophytism in the Arabidopsis root mycobiome.</title>
        <authorList>
            <person name="Mesny F."/>
            <person name="Miyauchi S."/>
            <person name="Thiergart T."/>
            <person name="Pickel B."/>
            <person name="Atanasova L."/>
            <person name="Karlsson M."/>
            <person name="Huettel B."/>
            <person name="Barry K.W."/>
            <person name="Haridas S."/>
            <person name="Chen C."/>
            <person name="Bauer D."/>
            <person name="Andreopoulos W."/>
            <person name="Pangilinan J."/>
            <person name="LaButti K."/>
            <person name="Riley R."/>
            <person name="Lipzen A."/>
            <person name="Clum A."/>
            <person name="Drula E."/>
            <person name="Henrissat B."/>
            <person name="Kohler A."/>
            <person name="Grigoriev I.V."/>
            <person name="Martin F.M."/>
            <person name="Hacquard S."/>
        </authorList>
    </citation>
    <scope>NUCLEOTIDE SEQUENCE</scope>
    <source>
        <strain evidence="2">MPI-SDFR-AT-0120</strain>
    </source>
</reference>